<dbReference type="EMBL" id="AQGS01000032">
    <property type="protein sequence ID" value="EPS44816.1"/>
    <property type="molecule type" value="Genomic_DNA"/>
</dbReference>
<protein>
    <recommendedName>
        <fullName evidence="1">JmjC domain-containing protein</fullName>
    </recommendedName>
</protein>
<dbReference type="STRING" id="1284197.S8AV47"/>
<dbReference type="Gene3D" id="2.60.120.650">
    <property type="entry name" value="Cupin"/>
    <property type="match status" value="1"/>
</dbReference>
<evidence type="ECO:0000259" key="1">
    <source>
        <dbReference type="PROSITE" id="PS51184"/>
    </source>
</evidence>
<sequence>MKHFLRHMPRRLFSTTRKPKSFKIYPADEADSFAHHRHTTKDIPPTKFTDNLFVHRLPAFTNWFLPTATNRLNIQYLLAATQASKSDPLIPIEITTPQGVEQATLPFTAFLGYLSAPSIHPDSPRLYLAQHPAPSFLDEDVPQPFSGLGFTLRGEHQSNLSQDPSSLIDTDIIAATRDHEVDIYASSLWLSRSSPATNTPLHRDPNDNLFVQLAGSKIIRALPPNIGDALFRSLALSGRTASIDPRGRIRDGLLDPRESRVFDSIIWGWDGGAFKAADIGLEREIVEAIDSNMYETTVERGDGVYIPRGWWHAVRSLVPSDIEEQESGAVTTVVASMNWWFR</sequence>
<feature type="domain" description="JmjC" evidence="1">
    <location>
        <begin position="152"/>
        <end position="342"/>
    </location>
</feature>
<dbReference type="HOGENOM" id="CLU_054409_0_0_1"/>
<comment type="caution">
    <text evidence="2">The sequence shown here is derived from an EMBL/GenBank/DDBJ whole genome shotgun (WGS) entry which is preliminary data.</text>
</comment>
<accession>S8AV47</accession>
<evidence type="ECO:0000313" key="2">
    <source>
        <dbReference type="EMBL" id="EPS44816.1"/>
    </source>
</evidence>
<dbReference type="OrthoDB" id="263283at2759"/>
<dbReference type="PANTHER" id="PTHR12461">
    <property type="entry name" value="HYPOXIA-INDUCIBLE FACTOR 1 ALPHA INHIBITOR-RELATED"/>
    <property type="match status" value="1"/>
</dbReference>
<organism evidence="2 3">
    <name type="scientific">Dactylellina haptotyla (strain CBS 200.50)</name>
    <name type="common">Nematode-trapping fungus</name>
    <name type="synonym">Monacrosporium haptotylum</name>
    <dbReference type="NCBI Taxonomy" id="1284197"/>
    <lineage>
        <taxon>Eukaryota</taxon>
        <taxon>Fungi</taxon>
        <taxon>Dikarya</taxon>
        <taxon>Ascomycota</taxon>
        <taxon>Pezizomycotina</taxon>
        <taxon>Orbiliomycetes</taxon>
        <taxon>Orbiliales</taxon>
        <taxon>Orbiliaceae</taxon>
        <taxon>Dactylellina</taxon>
    </lineage>
</organism>
<dbReference type="InterPro" id="IPR003347">
    <property type="entry name" value="JmjC_dom"/>
</dbReference>
<gene>
    <name evidence="2" type="ORF">H072_1166</name>
</gene>
<dbReference type="PANTHER" id="PTHR12461:SF105">
    <property type="entry name" value="HYPOXIA-INDUCIBLE FACTOR 1-ALPHA INHIBITOR"/>
    <property type="match status" value="1"/>
</dbReference>
<reference evidence="3" key="2">
    <citation type="submission" date="2013-04" db="EMBL/GenBank/DDBJ databases">
        <title>Genomic mechanisms accounting for the adaptation to parasitism in nematode-trapping fungi.</title>
        <authorList>
            <person name="Ahren D.G."/>
        </authorList>
    </citation>
    <scope>NUCLEOTIDE SEQUENCE [LARGE SCALE GENOMIC DNA]</scope>
    <source>
        <strain evidence="3">CBS 200.50</strain>
    </source>
</reference>
<dbReference type="AlphaFoldDB" id="S8AV47"/>
<evidence type="ECO:0000313" key="3">
    <source>
        <dbReference type="Proteomes" id="UP000015100"/>
    </source>
</evidence>
<dbReference type="Pfam" id="PF13621">
    <property type="entry name" value="Cupin_8"/>
    <property type="match status" value="1"/>
</dbReference>
<name>S8AV47_DACHA</name>
<dbReference type="Proteomes" id="UP000015100">
    <property type="component" value="Unassembled WGS sequence"/>
</dbReference>
<proteinExistence type="predicted"/>
<keyword evidence="3" id="KW-1185">Reference proteome</keyword>
<dbReference type="SUPFAM" id="SSF51197">
    <property type="entry name" value="Clavaminate synthase-like"/>
    <property type="match status" value="1"/>
</dbReference>
<dbReference type="OMA" id="IFEPPRC"/>
<dbReference type="eggNOG" id="KOG2132">
    <property type="taxonomic scope" value="Eukaryota"/>
</dbReference>
<dbReference type="PROSITE" id="PS51184">
    <property type="entry name" value="JMJC"/>
    <property type="match status" value="1"/>
</dbReference>
<reference evidence="2 3" key="1">
    <citation type="journal article" date="2013" name="PLoS Genet.">
        <title>Genomic mechanisms accounting for the adaptation to parasitism in nematode-trapping fungi.</title>
        <authorList>
            <person name="Meerupati T."/>
            <person name="Andersson K.M."/>
            <person name="Friman E."/>
            <person name="Kumar D."/>
            <person name="Tunlid A."/>
            <person name="Ahren D."/>
        </authorList>
    </citation>
    <scope>NUCLEOTIDE SEQUENCE [LARGE SCALE GENOMIC DNA]</scope>
    <source>
        <strain evidence="2 3">CBS 200.50</strain>
    </source>
</reference>
<dbReference type="InterPro" id="IPR041667">
    <property type="entry name" value="Cupin_8"/>
</dbReference>